<sequence>MSPYNSDFCEISSIEKYVQFRFSVTSNVSVYLYCNLFVCYRSVLERFLHTDHSNVCYPLFRRRQFR</sequence>
<comment type="caution">
    <text evidence="1">The sequence shown here is derived from an EMBL/GenBank/DDBJ whole genome shotgun (WGS) entry which is preliminary data.</text>
</comment>
<reference evidence="1 2" key="1">
    <citation type="submission" date="2019-07" db="EMBL/GenBank/DDBJ databases">
        <title>Annotation for the trematode Paragonimus westermani.</title>
        <authorList>
            <person name="Choi Y.-J."/>
        </authorList>
    </citation>
    <scope>NUCLEOTIDE SEQUENCE [LARGE SCALE GENOMIC DNA]</scope>
    <source>
        <strain evidence="1">180907_Pwestermani</strain>
    </source>
</reference>
<protein>
    <submittedName>
        <fullName evidence="1">Uncharacterized protein</fullName>
    </submittedName>
</protein>
<dbReference type="AlphaFoldDB" id="A0A8T0DJ97"/>
<name>A0A8T0DJ97_9TREM</name>
<evidence type="ECO:0000313" key="1">
    <source>
        <dbReference type="EMBL" id="KAF8567362.1"/>
    </source>
</evidence>
<gene>
    <name evidence="1" type="ORF">P879_08589</name>
</gene>
<proteinExistence type="predicted"/>
<dbReference type="EMBL" id="JTDF01003940">
    <property type="protein sequence ID" value="KAF8567362.1"/>
    <property type="molecule type" value="Genomic_DNA"/>
</dbReference>
<keyword evidence="2" id="KW-1185">Reference proteome</keyword>
<evidence type="ECO:0000313" key="2">
    <source>
        <dbReference type="Proteomes" id="UP000699462"/>
    </source>
</evidence>
<organism evidence="1 2">
    <name type="scientific">Paragonimus westermani</name>
    <dbReference type="NCBI Taxonomy" id="34504"/>
    <lineage>
        <taxon>Eukaryota</taxon>
        <taxon>Metazoa</taxon>
        <taxon>Spiralia</taxon>
        <taxon>Lophotrochozoa</taxon>
        <taxon>Platyhelminthes</taxon>
        <taxon>Trematoda</taxon>
        <taxon>Digenea</taxon>
        <taxon>Plagiorchiida</taxon>
        <taxon>Troglotremata</taxon>
        <taxon>Troglotrematidae</taxon>
        <taxon>Paragonimus</taxon>
    </lineage>
</organism>
<dbReference type="Proteomes" id="UP000699462">
    <property type="component" value="Unassembled WGS sequence"/>
</dbReference>
<accession>A0A8T0DJ97</accession>